<keyword evidence="9" id="KW-1185">Reference proteome</keyword>
<dbReference type="PANTHER" id="PTHR31221:SF111">
    <property type="entry name" value="WRKY TRANSCRIPTION FACTOR 43-RELATED"/>
    <property type="match status" value="1"/>
</dbReference>
<evidence type="ECO:0000256" key="2">
    <source>
        <dbReference type="ARBA" id="ARBA00023015"/>
    </source>
</evidence>
<evidence type="ECO:0000256" key="5">
    <source>
        <dbReference type="ARBA" id="ARBA00023242"/>
    </source>
</evidence>
<protein>
    <recommendedName>
        <fullName evidence="7">WRKY domain-containing protein</fullName>
    </recommendedName>
</protein>
<evidence type="ECO:0000313" key="9">
    <source>
        <dbReference type="Proteomes" id="UP000032180"/>
    </source>
</evidence>
<dbReference type="GO" id="GO:0005634">
    <property type="term" value="C:nucleus"/>
    <property type="evidence" value="ECO:0007669"/>
    <property type="project" value="UniProtKB-SubCell"/>
</dbReference>
<dbReference type="InterPro" id="IPR044810">
    <property type="entry name" value="WRKY_plant"/>
</dbReference>
<dbReference type="AlphaFoldDB" id="A0A0D9V5B5"/>
<proteinExistence type="predicted"/>
<dbReference type="eggNOG" id="ENOG502RXZS">
    <property type="taxonomic scope" value="Eukaryota"/>
</dbReference>
<dbReference type="GO" id="GO:0043565">
    <property type="term" value="F:sequence-specific DNA binding"/>
    <property type="evidence" value="ECO:0007669"/>
    <property type="project" value="InterPro"/>
</dbReference>
<organism evidence="8 9">
    <name type="scientific">Leersia perrieri</name>
    <dbReference type="NCBI Taxonomy" id="77586"/>
    <lineage>
        <taxon>Eukaryota</taxon>
        <taxon>Viridiplantae</taxon>
        <taxon>Streptophyta</taxon>
        <taxon>Embryophyta</taxon>
        <taxon>Tracheophyta</taxon>
        <taxon>Spermatophyta</taxon>
        <taxon>Magnoliopsida</taxon>
        <taxon>Liliopsida</taxon>
        <taxon>Poales</taxon>
        <taxon>Poaceae</taxon>
        <taxon>BOP clade</taxon>
        <taxon>Oryzoideae</taxon>
        <taxon>Oryzeae</taxon>
        <taxon>Oryzinae</taxon>
        <taxon>Leersia</taxon>
    </lineage>
</organism>
<dbReference type="Gene3D" id="2.20.25.80">
    <property type="entry name" value="WRKY domain"/>
    <property type="match status" value="1"/>
</dbReference>
<reference evidence="8 9" key="1">
    <citation type="submission" date="2012-08" db="EMBL/GenBank/DDBJ databases">
        <title>Oryza genome evolution.</title>
        <authorList>
            <person name="Wing R.A."/>
        </authorList>
    </citation>
    <scope>NUCLEOTIDE SEQUENCE</scope>
</reference>
<accession>A0A0D9V5B5</accession>
<dbReference type="PANTHER" id="PTHR31221">
    <property type="entry name" value="WRKY TRANSCRIPTION FACTOR PROTEIN 1-RELATED"/>
    <property type="match status" value="1"/>
</dbReference>
<evidence type="ECO:0000256" key="4">
    <source>
        <dbReference type="ARBA" id="ARBA00023163"/>
    </source>
</evidence>
<dbReference type="Gramene" id="LPERR01G25700.2">
    <property type="protein sequence ID" value="LPERR01G25700.2"/>
    <property type="gene ID" value="LPERR01G25700"/>
</dbReference>
<feature type="region of interest" description="Disordered" evidence="6">
    <location>
        <begin position="102"/>
        <end position="152"/>
    </location>
</feature>
<dbReference type="EnsemblPlants" id="LPERR01G25700.1">
    <property type="protein sequence ID" value="LPERR01G25700.1"/>
    <property type="gene ID" value="LPERR01G25700"/>
</dbReference>
<dbReference type="SUPFAM" id="SSF118290">
    <property type="entry name" value="WRKY DNA-binding domain"/>
    <property type="match status" value="1"/>
</dbReference>
<evidence type="ECO:0000313" key="8">
    <source>
        <dbReference type="EnsemblPlants" id="LPERR01G25700.1"/>
    </source>
</evidence>
<dbReference type="GO" id="GO:0003700">
    <property type="term" value="F:DNA-binding transcription factor activity"/>
    <property type="evidence" value="ECO:0007669"/>
    <property type="project" value="InterPro"/>
</dbReference>
<keyword evidence="3" id="KW-0238">DNA-binding</keyword>
<comment type="subcellular location">
    <subcellularLocation>
        <location evidence="1">Nucleus</location>
    </subcellularLocation>
</comment>
<evidence type="ECO:0000256" key="1">
    <source>
        <dbReference type="ARBA" id="ARBA00004123"/>
    </source>
</evidence>
<evidence type="ECO:0000256" key="6">
    <source>
        <dbReference type="SAM" id="MobiDB-lite"/>
    </source>
</evidence>
<keyword evidence="5" id="KW-0539">Nucleus</keyword>
<feature type="domain" description="WRKY" evidence="7">
    <location>
        <begin position="155"/>
        <end position="220"/>
    </location>
</feature>
<dbReference type="InterPro" id="IPR003657">
    <property type="entry name" value="WRKY_dom"/>
</dbReference>
<name>A0A0D9V5B5_9ORYZ</name>
<dbReference type="HOGENOM" id="CLU_073202_0_1_1"/>
<dbReference type="Gramene" id="LPERR01G25700.1">
    <property type="protein sequence ID" value="LPERR01G25700.1"/>
    <property type="gene ID" value="LPERR01G25700"/>
</dbReference>
<reference evidence="8 9" key="2">
    <citation type="submission" date="2013-12" db="EMBL/GenBank/DDBJ databases">
        <authorList>
            <person name="Yu Y."/>
            <person name="Lee S."/>
            <person name="de Baynast K."/>
            <person name="Wissotski M."/>
            <person name="Liu L."/>
            <person name="Talag J."/>
            <person name="Goicoechea J."/>
            <person name="Angelova A."/>
            <person name="Jetty R."/>
            <person name="Kudrna D."/>
            <person name="Golser W."/>
            <person name="Rivera L."/>
            <person name="Zhang J."/>
            <person name="Wing R."/>
        </authorList>
    </citation>
    <scope>NUCLEOTIDE SEQUENCE</scope>
</reference>
<dbReference type="SMART" id="SM00774">
    <property type="entry name" value="WRKY"/>
    <property type="match status" value="1"/>
</dbReference>
<dbReference type="InterPro" id="IPR036576">
    <property type="entry name" value="WRKY_dom_sf"/>
</dbReference>
<feature type="region of interest" description="Disordered" evidence="6">
    <location>
        <begin position="34"/>
        <end position="64"/>
    </location>
</feature>
<dbReference type="EnsemblPlants" id="LPERR01G25700.2">
    <property type="protein sequence ID" value="LPERR01G25700.2"/>
    <property type="gene ID" value="LPERR01G25700"/>
</dbReference>
<keyword evidence="2" id="KW-0805">Transcription regulation</keyword>
<sequence>MEINLQGDDHDEAQAAPTLPHFPYFAVPVDSTMSDGQHGPTLDALGPPPPCNHPGGLDGTPQLTTTTSAAVPMMLPAMTPLDWQSLLQTCLQVQPPVLEQQQAAADQCSGENDHGDQAGESSGAVNKEKQLAKGGAGRSGKKKATRPRFAFQTKSDNDILDDGYRWRKYGQKAVKNSKHPRSYYRCTHHTCNVKKQVQRLAKDTSIVVTTYEGVHNHPCEKLMEALTPILKQLQFLSQF</sequence>
<dbReference type="Pfam" id="PF03106">
    <property type="entry name" value="WRKY"/>
    <property type="match status" value="1"/>
</dbReference>
<dbReference type="STRING" id="77586.A0A0D9V5B5"/>
<dbReference type="Proteomes" id="UP000032180">
    <property type="component" value="Chromosome 1"/>
</dbReference>
<reference evidence="8" key="3">
    <citation type="submission" date="2015-04" db="UniProtKB">
        <authorList>
            <consortium name="EnsemblPlants"/>
        </authorList>
    </citation>
    <scope>IDENTIFICATION</scope>
</reference>
<dbReference type="FunFam" id="2.20.25.80:FF:000003">
    <property type="entry name" value="WRKY transcription factor 57"/>
    <property type="match status" value="1"/>
</dbReference>
<evidence type="ECO:0000259" key="7">
    <source>
        <dbReference type="PROSITE" id="PS50811"/>
    </source>
</evidence>
<dbReference type="PROSITE" id="PS50811">
    <property type="entry name" value="WRKY"/>
    <property type="match status" value="1"/>
</dbReference>
<evidence type="ECO:0000256" key="3">
    <source>
        <dbReference type="ARBA" id="ARBA00023125"/>
    </source>
</evidence>
<keyword evidence="4" id="KW-0804">Transcription</keyword>